<dbReference type="Proteomes" id="UP000179275">
    <property type="component" value="Unassembled WGS sequence"/>
</dbReference>
<evidence type="ECO:0000256" key="1">
    <source>
        <dbReference type="SAM" id="MobiDB-lite"/>
    </source>
</evidence>
<dbReference type="AlphaFoldDB" id="A0A1F6W3B0"/>
<evidence type="ECO:0000313" key="3">
    <source>
        <dbReference type="Proteomes" id="UP000179275"/>
    </source>
</evidence>
<sequence>MEGKNIGKEKGFFVPKLQLAKIRAEIARLEELRKSRNLKNPQEIKLKELKKIPRREMLKKSALVAGGIGIAVLGVKTFLGRKTESREKVSPLEGVLGVIKEYNAWFENLKGNFGEDEGLEKFVEIYNSWIQRINIDTKLSEIPKDAKAAQLLTAVQPLRDILEQQGYFFSALPTRGVWKNREIGFVAVTVGKIERKEKRTASNNEKKQDYEYILVGGSDPKDEKKQYESSPTGFTADTRREDGQIKLIQYKQGYAGSAENILRNLQDSPQSARDLARQTAFGGYRGPNAVAEIQRLIMQTSFEHEEQHVLDGVDEISEAKMNAENAPKAMILEMRGLIKPLYGGRPKVALYSIFNWTGLTDPYRRLVGETLTSILHDVSGKEFESLYTLTEDELRAIGKRAMEASDIFYKWVVVDKKPLDESLNQEYKNYLDKLKK</sequence>
<evidence type="ECO:0000313" key="2">
    <source>
        <dbReference type="EMBL" id="OGI76195.1"/>
    </source>
</evidence>
<comment type="caution">
    <text evidence="2">The sequence shown here is derived from an EMBL/GenBank/DDBJ whole genome shotgun (WGS) entry which is preliminary data.</text>
</comment>
<reference evidence="2 3" key="1">
    <citation type="journal article" date="2016" name="Nat. Commun.">
        <title>Thousands of microbial genomes shed light on interconnected biogeochemical processes in an aquifer system.</title>
        <authorList>
            <person name="Anantharaman K."/>
            <person name="Brown C.T."/>
            <person name="Hug L.A."/>
            <person name="Sharon I."/>
            <person name="Castelle C.J."/>
            <person name="Probst A.J."/>
            <person name="Thomas B.C."/>
            <person name="Singh A."/>
            <person name="Wilkins M.J."/>
            <person name="Karaoz U."/>
            <person name="Brodie E.L."/>
            <person name="Williams K.H."/>
            <person name="Hubbard S.S."/>
            <person name="Banfield J.F."/>
        </authorList>
    </citation>
    <scope>NUCLEOTIDE SEQUENCE [LARGE SCALE GENOMIC DNA]</scope>
</reference>
<gene>
    <name evidence="2" type="ORF">A3C67_03195</name>
</gene>
<protein>
    <submittedName>
        <fullName evidence="2">Uncharacterized protein</fullName>
    </submittedName>
</protein>
<feature type="region of interest" description="Disordered" evidence="1">
    <location>
        <begin position="217"/>
        <end position="236"/>
    </location>
</feature>
<accession>A0A1F6W3B0</accession>
<organism evidence="2 3">
    <name type="scientific">Candidatus Nomurabacteria bacterium RIFCSPHIGHO2_02_FULL_42_19</name>
    <dbReference type="NCBI Taxonomy" id="1801756"/>
    <lineage>
        <taxon>Bacteria</taxon>
        <taxon>Candidatus Nomuraibacteriota</taxon>
    </lineage>
</organism>
<proteinExistence type="predicted"/>
<name>A0A1F6W3B0_9BACT</name>
<dbReference type="EMBL" id="MFUG01000007">
    <property type="protein sequence ID" value="OGI76195.1"/>
    <property type="molecule type" value="Genomic_DNA"/>
</dbReference>